<evidence type="ECO:0000259" key="15">
    <source>
        <dbReference type="PROSITE" id="PS50011"/>
    </source>
</evidence>
<proteinExistence type="inferred from homology"/>
<keyword evidence="14" id="KW-0418">Kinase</keyword>
<evidence type="ECO:0000256" key="9">
    <source>
        <dbReference type="ARBA" id="ARBA00023306"/>
    </source>
</evidence>
<sequence length="306" mass="35164">MTERICLHSRFTLLSKLGKGTYGVVFKAMDNVTQQCIVIKKYNSENMDGIGITSSALREICLLRQLNHRNIVKILGVCSGKNELELFMEYCDCNLRQIIGGYLGNDIIRTKYIFKQIMEGLLYIHENNIVHRDLKPENILLKNGVVKICDFGMAKYSFKTSTPNGMLLQYAPPEILQVMSSNDQNKEAIYVLSDKIDPWSCGIILIEMTQKSSSNIQIDCKKLYRESEQIKSNYLDHPISKFFSEQLSHIKDKDLLVLISGLLRYSTTLRWTCKDAINCNWLEGIDTSKPYNIYNNVNFLKQQLSD</sequence>
<dbReference type="InterPro" id="IPR008271">
    <property type="entry name" value="Ser/Thr_kinase_AS"/>
</dbReference>
<dbReference type="InterPro" id="IPR050108">
    <property type="entry name" value="CDK"/>
</dbReference>
<evidence type="ECO:0000256" key="7">
    <source>
        <dbReference type="ARBA" id="ARBA00022840"/>
    </source>
</evidence>
<evidence type="ECO:0000256" key="10">
    <source>
        <dbReference type="ARBA" id="ARBA00047811"/>
    </source>
</evidence>
<keyword evidence="9" id="KW-0131">Cell cycle</keyword>
<dbReference type="PANTHER" id="PTHR24056">
    <property type="entry name" value="CELL DIVISION PROTEIN KINASE"/>
    <property type="match status" value="1"/>
</dbReference>
<keyword evidence="14" id="KW-0723">Serine/threonine-protein kinase</keyword>
<evidence type="ECO:0000256" key="12">
    <source>
        <dbReference type="ARBA" id="ARBA00049280"/>
    </source>
</evidence>
<keyword evidence="3" id="KW-0597">Phosphoprotein</keyword>
<accession>A0ABQ0D758</accession>
<evidence type="ECO:0000256" key="14">
    <source>
        <dbReference type="RuleBase" id="RU000304"/>
    </source>
</evidence>
<keyword evidence="14" id="KW-0808">Transferase</keyword>
<evidence type="ECO:0000256" key="11">
    <source>
        <dbReference type="ARBA" id="ARBA00048367"/>
    </source>
</evidence>
<keyword evidence="5 13" id="KW-0547">Nucleotide-binding</keyword>
<dbReference type="Pfam" id="PF00069">
    <property type="entry name" value="Pkinase"/>
    <property type="match status" value="1"/>
</dbReference>
<evidence type="ECO:0000256" key="8">
    <source>
        <dbReference type="ARBA" id="ARBA00023242"/>
    </source>
</evidence>
<dbReference type="PROSITE" id="PS00107">
    <property type="entry name" value="PROTEIN_KINASE_ATP"/>
    <property type="match status" value="1"/>
</dbReference>
<keyword evidence="8" id="KW-0539">Nucleus</keyword>
<comment type="catalytic activity">
    <reaction evidence="12">
        <text>[DNA-directed RNA polymerase] + ATP = phospho-[DNA-directed RNA polymerase] + ADP + H(+)</text>
        <dbReference type="Rhea" id="RHEA:10216"/>
        <dbReference type="Rhea" id="RHEA-COMP:11321"/>
        <dbReference type="Rhea" id="RHEA-COMP:11322"/>
        <dbReference type="ChEBI" id="CHEBI:15378"/>
        <dbReference type="ChEBI" id="CHEBI:30616"/>
        <dbReference type="ChEBI" id="CHEBI:43176"/>
        <dbReference type="ChEBI" id="CHEBI:68546"/>
        <dbReference type="ChEBI" id="CHEBI:456216"/>
        <dbReference type="EC" id="2.7.11.23"/>
    </reaction>
</comment>
<keyword evidence="7 13" id="KW-0067">ATP-binding</keyword>
<dbReference type="Proteomes" id="UP001628156">
    <property type="component" value="Unassembled WGS sequence"/>
</dbReference>
<keyword evidence="6" id="KW-0498">Mitosis</keyword>
<feature type="binding site" evidence="13">
    <location>
        <position position="41"/>
    </location>
    <ligand>
        <name>ATP</name>
        <dbReference type="ChEBI" id="CHEBI:30616"/>
    </ligand>
</feature>
<dbReference type="Gene3D" id="1.10.510.10">
    <property type="entry name" value="Transferase(Phosphotransferase) domain 1"/>
    <property type="match status" value="1"/>
</dbReference>
<keyword evidence="17" id="KW-1185">Reference proteome</keyword>
<evidence type="ECO:0000256" key="1">
    <source>
        <dbReference type="ARBA" id="ARBA00004123"/>
    </source>
</evidence>
<protein>
    <recommendedName>
        <fullName evidence="15">Protein kinase domain-containing protein</fullName>
    </recommendedName>
</protein>
<evidence type="ECO:0000256" key="2">
    <source>
        <dbReference type="ARBA" id="ARBA00006485"/>
    </source>
</evidence>
<evidence type="ECO:0000313" key="17">
    <source>
        <dbReference type="Proteomes" id="UP001628156"/>
    </source>
</evidence>
<feature type="domain" description="Protein kinase" evidence="15">
    <location>
        <begin position="11"/>
        <end position="282"/>
    </location>
</feature>
<evidence type="ECO:0000256" key="13">
    <source>
        <dbReference type="PROSITE-ProRule" id="PRU10141"/>
    </source>
</evidence>
<comment type="caution">
    <text evidence="16">The sequence shown here is derived from an EMBL/GenBank/DDBJ whole genome shotgun (WGS) entry which is preliminary data.</text>
</comment>
<organism evidence="16 17">
    <name type="scientific">Entamoeba nuttalli</name>
    <dbReference type="NCBI Taxonomy" id="412467"/>
    <lineage>
        <taxon>Eukaryota</taxon>
        <taxon>Amoebozoa</taxon>
        <taxon>Evosea</taxon>
        <taxon>Archamoebae</taxon>
        <taxon>Mastigamoebida</taxon>
        <taxon>Entamoebidae</taxon>
        <taxon>Entamoeba</taxon>
    </lineage>
</organism>
<dbReference type="EMBL" id="BAAFRS010000002">
    <property type="protein sequence ID" value="GAB1218686.1"/>
    <property type="molecule type" value="Genomic_DNA"/>
</dbReference>
<evidence type="ECO:0000256" key="4">
    <source>
        <dbReference type="ARBA" id="ARBA00022618"/>
    </source>
</evidence>
<name>A0ABQ0D758_9EUKA</name>
<dbReference type="PROSITE" id="PS50011">
    <property type="entry name" value="PROTEIN_KINASE_DOM"/>
    <property type="match status" value="1"/>
</dbReference>
<dbReference type="PANTHER" id="PTHR24056:SF334">
    <property type="entry name" value="CYCLIN-DEPENDENT KINASE 1"/>
    <property type="match status" value="1"/>
</dbReference>
<dbReference type="Gene3D" id="3.30.200.20">
    <property type="entry name" value="Phosphorylase Kinase, domain 1"/>
    <property type="match status" value="1"/>
</dbReference>
<evidence type="ECO:0000256" key="3">
    <source>
        <dbReference type="ARBA" id="ARBA00022553"/>
    </source>
</evidence>
<evidence type="ECO:0000313" key="16">
    <source>
        <dbReference type="EMBL" id="GAB1218686.1"/>
    </source>
</evidence>
<gene>
    <name evidence="16" type="ORF">ENUP19_0002G0045</name>
</gene>
<keyword evidence="4" id="KW-0132">Cell division</keyword>
<dbReference type="SUPFAM" id="SSF56112">
    <property type="entry name" value="Protein kinase-like (PK-like)"/>
    <property type="match status" value="1"/>
</dbReference>
<dbReference type="InterPro" id="IPR011009">
    <property type="entry name" value="Kinase-like_dom_sf"/>
</dbReference>
<dbReference type="InterPro" id="IPR000719">
    <property type="entry name" value="Prot_kinase_dom"/>
</dbReference>
<comment type="similarity">
    <text evidence="2">Belongs to the protein kinase superfamily. CMGC Ser/Thr protein kinase family. CDC2/CDKX subfamily.</text>
</comment>
<comment type="catalytic activity">
    <reaction evidence="11">
        <text>L-seryl-[protein] + ATP = O-phospho-L-seryl-[protein] + ADP + H(+)</text>
        <dbReference type="Rhea" id="RHEA:17989"/>
        <dbReference type="Rhea" id="RHEA-COMP:9863"/>
        <dbReference type="Rhea" id="RHEA-COMP:11604"/>
        <dbReference type="ChEBI" id="CHEBI:15378"/>
        <dbReference type="ChEBI" id="CHEBI:29999"/>
        <dbReference type="ChEBI" id="CHEBI:30616"/>
        <dbReference type="ChEBI" id="CHEBI:83421"/>
        <dbReference type="ChEBI" id="CHEBI:456216"/>
        <dbReference type="EC" id="2.7.11.22"/>
    </reaction>
</comment>
<dbReference type="PROSITE" id="PS00108">
    <property type="entry name" value="PROTEIN_KINASE_ST"/>
    <property type="match status" value="1"/>
</dbReference>
<comment type="subcellular location">
    <subcellularLocation>
        <location evidence="1">Nucleus</location>
    </subcellularLocation>
</comment>
<dbReference type="InterPro" id="IPR017441">
    <property type="entry name" value="Protein_kinase_ATP_BS"/>
</dbReference>
<dbReference type="SMART" id="SM00220">
    <property type="entry name" value="S_TKc"/>
    <property type="match status" value="1"/>
</dbReference>
<reference evidence="16 17" key="1">
    <citation type="journal article" date="2019" name="PLoS Negl. Trop. Dis.">
        <title>Whole genome sequencing of Entamoeba nuttalli reveals mammalian host-related molecular signatures and a novel octapeptide-repeat surface protein.</title>
        <authorList>
            <person name="Tanaka M."/>
            <person name="Makiuchi T."/>
            <person name="Komiyama T."/>
            <person name="Shiina T."/>
            <person name="Osaki K."/>
            <person name="Tachibana H."/>
        </authorList>
    </citation>
    <scope>NUCLEOTIDE SEQUENCE [LARGE SCALE GENOMIC DNA]</scope>
    <source>
        <strain evidence="16 17">P19-061405</strain>
    </source>
</reference>
<evidence type="ECO:0000256" key="5">
    <source>
        <dbReference type="ARBA" id="ARBA00022741"/>
    </source>
</evidence>
<evidence type="ECO:0000256" key="6">
    <source>
        <dbReference type="ARBA" id="ARBA00022776"/>
    </source>
</evidence>
<comment type="catalytic activity">
    <reaction evidence="10">
        <text>L-threonyl-[protein] + ATP = O-phospho-L-threonyl-[protein] + ADP + H(+)</text>
        <dbReference type="Rhea" id="RHEA:46608"/>
        <dbReference type="Rhea" id="RHEA-COMP:11060"/>
        <dbReference type="Rhea" id="RHEA-COMP:11605"/>
        <dbReference type="ChEBI" id="CHEBI:15378"/>
        <dbReference type="ChEBI" id="CHEBI:30013"/>
        <dbReference type="ChEBI" id="CHEBI:30616"/>
        <dbReference type="ChEBI" id="CHEBI:61977"/>
        <dbReference type="ChEBI" id="CHEBI:456216"/>
        <dbReference type="EC" id="2.7.11.22"/>
    </reaction>
</comment>